<dbReference type="Ensembl" id="ENSPANT00000070873.1">
    <property type="protein sequence ID" value="ENSPANP00000059833.1"/>
    <property type="gene ID" value="ENSPANG00000039050.1"/>
</dbReference>
<reference evidence="1" key="2">
    <citation type="submission" date="2025-08" db="UniProtKB">
        <authorList>
            <consortium name="Ensembl"/>
        </authorList>
    </citation>
    <scope>IDENTIFICATION</scope>
</reference>
<name>A0A8I5NDD6_PAPAN</name>
<evidence type="ECO:0000313" key="1">
    <source>
        <dbReference type="Ensembl" id="ENSPANP00000059833.1"/>
    </source>
</evidence>
<organism evidence="1 2">
    <name type="scientific">Papio anubis</name>
    <name type="common">Olive baboon</name>
    <dbReference type="NCBI Taxonomy" id="9555"/>
    <lineage>
        <taxon>Eukaryota</taxon>
        <taxon>Metazoa</taxon>
        <taxon>Chordata</taxon>
        <taxon>Craniata</taxon>
        <taxon>Vertebrata</taxon>
        <taxon>Euteleostomi</taxon>
        <taxon>Mammalia</taxon>
        <taxon>Eutheria</taxon>
        <taxon>Euarchontoglires</taxon>
        <taxon>Primates</taxon>
        <taxon>Haplorrhini</taxon>
        <taxon>Catarrhini</taxon>
        <taxon>Cercopithecidae</taxon>
        <taxon>Cercopithecinae</taxon>
        <taxon>Papio</taxon>
    </lineage>
</organism>
<reference evidence="1 2" key="1">
    <citation type="submission" date="2012-03" db="EMBL/GenBank/DDBJ databases">
        <title>Whole Genome Assembly of Papio anubis.</title>
        <authorList>
            <person name="Liu Y.L."/>
            <person name="Abraham K.A."/>
            <person name="Akbar H.A."/>
            <person name="Ali S.A."/>
            <person name="Anosike U.A."/>
            <person name="Aqrawi P.A."/>
            <person name="Arias F.A."/>
            <person name="Attaway T.A."/>
            <person name="Awwad R.A."/>
            <person name="Babu C.B."/>
            <person name="Bandaranaike D.B."/>
            <person name="Battles P.B."/>
            <person name="Bell A.B."/>
            <person name="Beltran B.B."/>
            <person name="Berhane-Mersha D.B."/>
            <person name="Bess C.B."/>
            <person name="Bickham C.B."/>
            <person name="Bolden T.B."/>
            <person name="Carter K.C."/>
            <person name="Chau D.C."/>
            <person name="Chavez A.C."/>
            <person name="Clerc-Blankenburg K.C."/>
            <person name="Coyle M.C."/>
            <person name="Dao M.D."/>
            <person name="Davila M.L.D."/>
            <person name="Davy-Carroll L.D."/>
            <person name="Denson S.D."/>
            <person name="Dinh H.D."/>
            <person name="Fernandez S.F."/>
            <person name="Fernando P.F."/>
            <person name="Forbes L.F."/>
            <person name="Francis C.F."/>
            <person name="Francisco L.F."/>
            <person name="Fu Q.F."/>
            <person name="Garcia-Iii R.G."/>
            <person name="Garrett T.G."/>
            <person name="Gross S.G."/>
            <person name="Gubbala S.G."/>
            <person name="Hirani K.H."/>
            <person name="Hogues M.H."/>
            <person name="Hollins B.H."/>
            <person name="Jackson L.J."/>
            <person name="Javaid M.J."/>
            <person name="Jhangiani S.J."/>
            <person name="Johnson A.J."/>
            <person name="Johnson B.J."/>
            <person name="Jones J.J."/>
            <person name="Joshi V.J."/>
            <person name="Kalu J.K."/>
            <person name="Khan N.K."/>
            <person name="Korchina V.K."/>
            <person name="Kovar C.K."/>
            <person name="Lago L.L."/>
            <person name="Lara F.L."/>
            <person name="Le T.-K.L."/>
            <person name="Lee S.L."/>
            <person name="Legall-Iii F.L."/>
            <person name="Lemon S.L."/>
            <person name="Liu J.L."/>
            <person name="Liu Y.-S.L."/>
            <person name="Liyanage D.L."/>
            <person name="Lopez J.L."/>
            <person name="Lorensuhewa L.L."/>
            <person name="Mata R.M."/>
            <person name="Mathew T.M."/>
            <person name="Mercado C.M."/>
            <person name="Mercado I.M."/>
            <person name="Morales K.M."/>
            <person name="Morgan M.M."/>
            <person name="Munidasa M.M."/>
            <person name="Ngo D.N."/>
            <person name="Nguyen L.N."/>
            <person name="Nguyen T.N."/>
            <person name="Nguyen N.N."/>
            <person name="Obregon M.O."/>
            <person name="Okwuonu G.O."/>
            <person name="Ongeri F.O."/>
            <person name="Onwere C.O."/>
            <person name="Osifeso I.O."/>
            <person name="Parra A.P."/>
            <person name="Patil S.P."/>
            <person name="Perez A.P."/>
            <person name="Perez Y.P."/>
            <person name="Pham C.P."/>
            <person name="Pu L.-L.P."/>
            <person name="Puazo M.P."/>
            <person name="Quiroz J.Q."/>
            <person name="Rouhana J.R."/>
            <person name="Ruiz M.R."/>
            <person name="Ruiz S.-J.R."/>
            <person name="Saada N.S."/>
            <person name="Santibanez J.S."/>
            <person name="Scheel M.S."/>
            <person name="Schneider B.S."/>
            <person name="Simmons D.S."/>
            <person name="Sisson I.S."/>
            <person name="Tang L.-Y.T."/>
            <person name="Thornton R.T."/>
            <person name="Tisius J.T."/>
            <person name="Toledanes G.T."/>
            <person name="Trejos Z.T."/>
            <person name="Usmani K.U."/>
            <person name="Varghese R.V."/>
            <person name="Vattathil S.V."/>
            <person name="Vee V.V."/>
            <person name="Walker D.W."/>
            <person name="Weissenberger G.W."/>
            <person name="White C.W."/>
            <person name="Williams A.W."/>
            <person name="Woodworth J.W."/>
            <person name="Wright R.W."/>
            <person name="Zhu Y.Z."/>
            <person name="Han Y.H."/>
            <person name="Newsham I.N."/>
            <person name="Nazareth L.N."/>
            <person name="Worley K.W."/>
            <person name="Muzny D.M."/>
            <person name="Rogers J.R."/>
            <person name="Gibbs R.G."/>
        </authorList>
    </citation>
    <scope>NUCLEOTIDE SEQUENCE [LARGE SCALE GENOMIC DNA]</scope>
</reference>
<proteinExistence type="predicted"/>
<sequence length="108" mass="11968">NPGPLLGGGGQNLDILPEQRLSSESLAVARLEWHWRDLSSLQPPPPGFKQFSCLSLLSSWDYRHMPPRPGNFCVFSGDGVSPCWPGWSRSLDLMIHPPRPPKVLGLQV</sequence>
<evidence type="ECO:0000313" key="2">
    <source>
        <dbReference type="Proteomes" id="UP000028761"/>
    </source>
</evidence>
<accession>A0A8I5NDD6</accession>
<dbReference type="PANTHER" id="PTHR46254">
    <property type="entry name" value="PROTEIN GVQW1-RELATED"/>
    <property type="match status" value="1"/>
</dbReference>
<dbReference type="AlphaFoldDB" id="A0A8I5NDD6"/>
<protein>
    <submittedName>
        <fullName evidence="1">Uncharacterized protein</fullName>
    </submittedName>
</protein>
<reference evidence="1" key="3">
    <citation type="submission" date="2025-09" db="UniProtKB">
        <authorList>
            <consortium name="Ensembl"/>
        </authorList>
    </citation>
    <scope>IDENTIFICATION</scope>
</reference>
<dbReference type="GeneTree" id="ENSGT00940000161627"/>
<dbReference type="Proteomes" id="UP000028761">
    <property type="component" value="Chromosome 17"/>
</dbReference>
<keyword evidence="2" id="KW-1185">Reference proteome</keyword>